<dbReference type="AlphaFoldDB" id="W2YQ52"/>
<reference evidence="1 2" key="1">
    <citation type="submission" date="2013-11" db="EMBL/GenBank/DDBJ databases">
        <title>The Genome Sequence of Phytophthora parasitica P10297.</title>
        <authorList>
            <consortium name="The Broad Institute Genomics Platform"/>
            <person name="Russ C."/>
            <person name="Tyler B."/>
            <person name="Panabieres F."/>
            <person name="Shan W."/>
            <person name="Tripathy S."/>
            <person name="Grunwald N."/>
            <person name="Machado M."/>
            <person name="Johnson C.S."/>
            <person name="Walker B."/>
            <person name="Young S.K."/>
            <person name="Zeng Q."/>
            <person name="Gargeya S."/>
            <person name="Fitzgerald M."/>
            <person name="Haas B."/>
            <person name="Abouelleil A."/>
            <person name="Allen A.W."/>
            <person name="Alvarado L."/>
            <person name="Arachchi H.M."/>
            <person name="Berlin A.M."/>
            <person name="Chapman S.B."/>
            <person name="Gainer-Dewar J."/>
            <person name="Goldberg J."/>
            <person name="Griggs A."/>
            <person name="Gujja S."/>
            <person name="Hansen M."/>
            <person name="Howarth C."/>
            <person name="Imamovic A."/>
            <person name="Ireland A."/>
            <person name="Larimer J."/>
            <person name="McCowan C."/>
            <person name="Murphy C."/>
            <person name="Pearson M."/>
            <person name="Poon T.W."/>
            <person name="Priest M."/>
            <person name="Roberts A."/>
            <person name="Saif S."/>
            <person name="Shea T."/>
            <person name="Sisk P."/>
            <person name="Sykes S."/>
            <person name="Wortman J."/>
            <person name="Nusbaum C."/>
            <person name="Birren B."/>
        </authorList>
    </citation>
    <scope>NUCLEOTIDE SEQUENCE [LARGE SCALE GENOMIC DNA]</scope>
    <source>
        <strain evidence="1 2">P10297</strain>
    </source>
</reference>
<organism evidence="1 2">
    <name type="scientific">Phytophthora nicotianae P10297</name>
    <dbReference type="NCBI Taxonomy" id="1317064"/>
    <lineage>
        <taxon>Eukaryota</taxon>
        <taxon>Sar</taxon>
        <taxon>Stramenopiles</taxon>
        <taxon>Oomycota</taxon>
        <taxon>Peronosporomycetes</taxon>
        <taxon>Peronosporales</taxon>
        <taxon>Peronosporaceae</taxon>
        <taxon>Phytophthora</taxon>
    </lineage>
</organism>
<name>W2YQ52_PHYNI</name>
<sequence length="45" mass="5154">MGKHSYNILEHSTSEHLPLQFDIMYVLTLSTAARPAFFEEASLKE</sequence>
<evidence type="ECO:0000313" key="1">
    <source>
        <dbReference type="EMBL" id="ETP36743.1"/>
    </source>
</evidence>
<accession>W2YQ52</accession>
<dbReference type="EMBL" id="ANIY01003275">
    <property type="protein sequence ID" value="ETP36743.1"/>
    <property type="molecule type" value="Genomic_DNA"/>
</dbReference>
<comment type="caution">
    <text evidence="1">The sequence shown here is derived from an EMBL/GenBank/DDBJ whole genome shotgun (WGS) entry which is preliminary data.</text>
</comment>
<gene>
    <name evidence="1" type="ORF">F442_15398</name>
</gene>
<dbReference type="Proteomes" id="UP000018948">
    <property type="component" value="Unassembled WGS sequence"/>
</dbReference>
<protein>
    <submittedName>
        <fullName evidence="1">Uncharacterized protein</fullName>
    </submittedName>
</protein>
<evidence type="ECO:0000313" key="2">
    <source>
        <dbReference type="Proteomes" id="UP000018948"/>
    </source>
</evidence>
<proteinExistence type="predicted"/>